<dbReference type="Pfam" id="PF13481">
    <property type="entry name" value="AAA_25"/>
    <property type="match status" value="1"/>
</dbReference>
<dbReference type="RefSeq" id="WP_200355807.1">
    <property type="nucleotide sequence ID" value="NZ_JAENIL010000020.1"/>
</dbReference>
<dbReference type="Gene3D" id="3.40.50.300">
    <property type="entry name" value="P-loop containing nucleotide triphosphate hydrolases"/>
    <property type="match status" value="1"/>
</dbReference>
<dbReference type="Proteomes" id="UP000617628">
    <property type="component" value="Unassembled WGS sequence"/>
</dbReference>
<keyword evidence="2" id="KW-1185">Reference proteome</keyword>
<organism evidence="1 2">
    <name type="scientific">Pelagicoccus mobilis</name>
    <dbReference type="NCBI Taxonomy" id="415221"/>
    <lineage>
        <taxon>Bacteria</taxon>
        <taxon>Pseudomonadati</taxon>
        <taxon>Verrucomicrobiota</taxon>
        <taxon>Opitutia</taxon>
        <taxon>Puniceicoccales</taxon>
        <taxon>Pelagicoccaceae</taxon>
        <taxon>Pelagicoccus</taxon>
    </lineage>
</organism>
<gene>
    <name evidence="1" type="ORF">JIN87_11985</name>
</gene>
<dbReference type="AlphaFoldDB" id="A0A934RVI3"/>
<dbReference type="EMBL" id="JAENIL010000020">
    <property type="protein sequence ID" value="MBK1877592.1"/>
    <property type="molecule type" value="Genomic_DNA"/>
</dbReference>
<accession>A0A934RVI3</accession>
<proteinExistence type="predicted"/>
<reference evidence="1" key="1">
    <citation type="submission" date="2021-01" db="EMBL/GenBank/DDBJ databases">
        <title>Modified the classification status of verrucomicrobia.</title>
        <authorList>
            <person name="Feng X."/>
        </authorList>
    </citation>
    <scope>NUCLEOTIDE SEQUENCE</scope>
    <source>
        <strain evidence="1">KCTC 13126</strain>
    </source>
</reference>
<dbReference type="InterPro" id="IPR027417">
    <property type="entry name" value="P-loop_NTPase"/>
</dbReference>
<comment type="caution">
    <text evidence="1">The sequence shown here is derived from an EMBL/GenBank/DDBJ whole genome shotgun (WGS) entry which is preliminary data.</text>
</comment>
<dbReference type="SUPFAM" id="SSF52540">
    <property type="entry name" value="P-loop containing nucleoside triphosphate hydrolases"/>
    <property type="match status" value="1"/>
</dbReference>
<name>A0A934RVI3_9BACT</name>
<sequence>MNQTLPPQNQGTEKTKNLVEVWSHIEDPGFHALENEINPLPKPFSVLSGGELRREKVPEKVNVLGDGVIALNQLTTVIGQGGTGKSRVTMQIAISQILGWSIAGLKTHPKPLKHLLIGTENSIYRQKSEYMKMTRSLSSEQRELVDSQIFFHVIREIDDAFIHLGSDEIRRKWLDTLERVNPDVVYIDPYGEVHVGDINKDADVRFTLREITKVCRRYNPMTAIVIVHHGRTGRANIAQAVGWDKGNFALGSKALYSGSRSQINIAPADPDDHSRIIVSCGKSNDSKPFDPIGLKLDDDTMLYGIDLEFDLQTWRDDVEGKQRGQSISIQDVIDTIGKTQKRYTDVLSGLMEEHGCARCTAARRVAEALEKGYIEKLESGEYQTSKK</sequence>
<evidence type="ECO:0000313" key="2">
    <source>
        <dbReference type="Proteomes" id="UP000617628"/>
    </source>
</evidence>
<protein>
    <submittedName>
        <fullName evidence="1">AAA family ATPase</fullName>
    </submittedName>
</protein>
<evidence type="ECO:0000313" key="1">
    <source>
        <dbReference type="EMBL" id="MBK1877592.1"/>
    </source>
</evidence>